<name>A0AA86TVF3_9EUKA</name>
<feature type="compositionally biased region" description="Polar residues" evidence="1">
    <location>
        <begin position="144"/>
        <end position="156"/>
    </location>
</feature>
<accession>A0AA86TVF3</accession>
<keyword evidence="4" id="KW-1185">Reference proteome</keyword>
<evidence type="ECO:0000313" key="3">
    <source>
        <dbReference type="EMBL" id="CAL6111786.1"/>
    </source>
</evidence>
<reference evidence="2" key="1">
    <citation type="submission" date="2023-06" db="EMBL/GenBank/DDBJ databases">
        <authorList>
            <person name="Kurt Z."/>
        </authorList>
    </citation>
    <scope>NUCLEOTIDE SEQUENCE</scope>
</reference>
<dbReference type="Proteomes" id="UP001642409">
    <property type="component" value="Unassembled WGS sequence"/>
</dbReference>
<dbReference type="EMBL" id="CAXDID020000720">
    <property type="protein sequence ID" value="CAL6111786.1"/>
    <property type="molecule type" value="Genomic_DNA"/>
</dbReference>
<feature type="region of interest" description="Disordered" evidence="1">
    <location>
        <begin position="137"/>
        <end position="161"/>
    </location>
</feature>
<reference evidence="3 4" key="2">
    <citation type="submission" date="2024-07" db="EMBL/GenBank/DDBJ databases">
        <authorList>
            <person name="Akdeniz Z."/>
        </authorList>
    </citation>
    <scope>NUCLEOTIDE SEQUENCE [LARGE SCALE GENOMIC DNA]</scope>
</reference>
<evidence type="ECO:0000313" key="4">
    <source>
        <dbReference type="Proteomes" id="UP001642409"/>
    </source>
</evidence>
<protein>
    <submittedName>
        <fullName evidence="2">Uncharacterized protein</fullName>
    </submittedName>
</protein>
<comment type="caution">
    <text evidence="2">The sequence shown here is derived from an EMBL/GenBank/DDBJ whole genome shotgun (WGS) entry which is preliminary data.</text>
</comment>
<sequence length="181" mass="21229">MKSTGVWKQNFSEIFTDYLKQQYNPQGLTTNQVFETYQNLNEGARRGIWVSIGKILGIKSKEVHDFFHNTWVKQFYDDISLYRCDLVETVYNMIKAGGKKISEAVNCTISQFQKIHPELKVHLQSTYSFVYTQVKRRNDKEENQPQSIPRQNNQSVPDIKPPEIKFDINDFLLKLNEISTK</sequence>
<organism evidence="2">
    <name type="scientific">Hexamita inflata</name>
    <dbReference type="NCBI Taxonomy" id="28002"/>
    <lineage>
        <taxon>Eukaryota</taxon>
        <taxon>Metamonada</taxon>
        <taxon>Diplomonadida</taxon>
        <taxon>Hexamitidae</taxon>
        <taxon>Hexamitinae</taxon>
        <taxon>Hexamita</taxon>
    </lineage>
</organism>
<gene>
    <name evidence="2" type="ORF">HINF_LOCUS18015</name>
    <name evidence="3" type="ORF">HINF_LOCUS76658</name>
</gene>
<dbReference type="EMBL" id="CATOUU010000463">
    <property type="protein sequence ID" value="CAI9930370.1"/>
    <property type="molecule type" value="Genomic_DNA"/>
</dbReference>
<dbReference type="AlphaFoldDB" id="A0AA86TVF3"/>
<evidence type="ECO:0000256" key="1">
    <source>
        <dbReference type="SAM" id="MobiDB-lite"/>
    </source>
</evidence>
<evidence type="ECO:0000313" key="2">
    <source>
        <dbReference type="EMBL" id="CAI9930370.1"/>
    </source>
</evidence>
<proteinExistence type="predicted"/>